<evidence type="ECO:0000313" key="3">
    <source>
        <dbReference type="Proteomes" id="UP000284548"/>
    </source>
</evidence>
<organism evidence="2 3">
    <name type="scientific">Segatella copri</name>
    <dbReference type="NCBI Taxonomy" id="165179"/>
    <lineage>
        <taxon>Bacteria</taxon>
        <taxon>Pseudomonadati</taxon>
        <taxon>Bacteroidota</taxon>
        <taxon>Bacteroidia</taxon>
        <taxon>Bacteroidales</taxon>
        <taxon>Prevotellaceae</taxon>
        <taxon>Segatella</taxon>
    </lineage>
</organism>
<gene>
    <name evidence="2" type="ORF">DW192_16075</name>
</gene>
<dbReference type="GO" id="GO:0061503">
    <property type="term" value="F:tRNA threonylcarbamoyladenosine dehydratase"/>
    <property type="evidence" value="ECO:0007669"/>
    <property type="project" value="TreeGrafter"/>
</dbReference>
<dbReference type="InterPro" id="IPR000594">
    <property type="entry name" value="ThiF_NAD_FAD-bd"/>
</dbReference>
<dbReference type="RefSeq" id="WP_118255970.1">
    <property type="nucleotide sequence ID" value="NZ_QRKB01000089.1"/>
</dbReference>
<feature type="domain" description="THIF-type NAD/FAD binding fold" evidence="1">
    <location>
        <begin position="5"/>
        <end position="234"/>
    </location>
</feature>
<dbReference type="InterPro" id="IPR045886">
    <property type="entry name" value="ThiF/MoeB/HesA"/>
</dbReference>
<dbReference type="Proteomes" id="UP000284548">
    <property type="component" value="Unassembled WGS sequence"/>
</dbReference>
<keyword evidence="2" id="KW-0548">Nucleotidyltransferase</keyword>
<dbReference type="AlphaFoldDB" id="A0A3R6E9L6"/>
<dbReference type="GO" id="GO:0016779">
    <property type="term" value="F:nucleotidyltransferase activity"/>
    <property type="evidence" value="ECO:0007669"/>
    <property type="project" value="UniProtKB-KW"/>
</dbReference>
<keyword evidence="2" id="KW-0808">Transferase</keyword>
<dbReference type="EMBL" id="QRKB01000089">
    <property type="protein sequence ID" value="RHH74100.1"/>
    <property type="molecule type" value="Genomic_DNA"/>
</dbReference>
<protein>
    <submittedName>
        <fullName evidence="2">ThiF family adenylyltransferase</fullName>
    </submittedName>
</protein>
<comment type="caution">
    <text evidence="2">The sequence shown here is derived from an EMBL/GenBank/DDBJ whole genome shotgun (WGS) entry which is preliminary data.</text>
</comment>
<dbReference type="GO" id="GO:0008641">
    <property type="term" value="F:ubiquitin-like modifier activating enzyme activity"/>
    <property type="evidence" value="ECO:0007669"/>
    <property type="project" value="InterPro"/>
</dbReference>
<sequence>MENMYSRNRIYIKPDEQEKIKHFRVLLGGAGLGSVIAECALRLGFETITIIDGDKVEKSNLNRQNYRLEDVGNYKAESLAKRLLSINPQAKITVINKFVDHDNVEELIEGHDVAINALDFKSDIPFVFDKICSEKNIYVLHPYNFGWAGFLTVVDPDGKTLESLSDKPLGFELKVAEYVLGYQAFWMQPQEWLDKVVKQYQREEGAIPPPQLSVASWITAGLCTQALFNIATGKEVKRFPRFYFSSLLQ</sequence>
<dbReference type="SUPFAM" id="SSF69572">
    <property type="entry name" value="Activating enzymes of the ubiquitin-like proteins"/>
    <property type="match status" value="1"/>
</dbReference>
<proteinExistence type="predicted"/>
<dbReference type="PANTHER" id="PTHR43267:SF1">
    <property type="entry name" value="TRNA THREONYLCARBAMOYLADENOSINE DEHYDRATASE"/>
    <property type="match status" value="1"/>
</dbReference>
<accession>A0A3R6E9L6</accession>
<name>A0A3R6E9L6_9BACT</name>
<dbReference type="PANTHER" id="PTHR43267">
    <property type="entry name" value="TRNA THREONYLCARBAMOYLADENOSINE DEHYDRATASE"/>
    <property type="match status" value="1"/>
</dbReference>
<dbReference type="GO" id="GO:0061504">
    <property type="term" value="P:cyclic threonylcarbamoyladenosine biosynthetic process"/>
    <property type="evidence" value="ECO:0007669"/>
    <property type="project" value="TreeGrafter"/>
</dbReference>
<dbReference type="Gene3D" id="3.40.50.720">
    <property type="entry name" value="NAD(P)-binding Rossmann-like Domain"/>
    <property type="match status" value="1"/>
</dbReference>
<dbReference type="InterPro" id="IPR035985">
    <property type="entry name" value="Ubiquitin-activating_enz"/>
</dbReference>
<dbReference type="Pfam" id="PF00899">
    <property type="entry name" value="ThiF"/>
    <property type="match status" value="1"/>
</dbReference>
<evidence type="ECO:0000313" key="2">
    <source>
        <dbReference type="EMBL" id="RHH74100.1"/>
    </source>
</evidence>
<evidence type="ECO:0000259" key="1">
    <source>
        <dbReference type="Pfam" id="PF00899"/>
    </source>
</evidence>
<reference evidence="2 3" key="1">
    <citation type="submission" date="2018-08" db="EMBL/GenBank/DDBJ databases">
        <title>A genome reference for cultivated species of the human gut microbiota.</title>
        <authorList>
            <person name="Zou Y."/>
            <person name="Xue W."/>
            <person name="Luo G."/>
        </authorList>
    </citation>
    <scope>NUCLEOTIDE SEQUENCE [LARGE SCALE GENOMIC DNA]</scope>
    <source>
        <strain evidence="2 3">AM16-54</strain>
    </source>
</reference>